<evidence type="ECO:0000313" key="2">
    <source>
        <dbReference type="EMBL" id="MFB9445310.1"/>
    </source>
</evidence>
<keyword evidence="1" id="KW-0812">Transmembrane</keyword>
<reference evidence="2 3" key="1">
    <citation type="submission" date="2024-09" db="EMBL/GenBank/DDBJ databases">
        <authorList>
            <person name="Sun Q."/>
            <person name="Mori K."/>
        </authorList>
    </citation>
    <scope>NUCLEOTIDE SEQUENCE [LARGE SCALE GENOMIC DNA]</scope>
    <source>
        <strain evidence="2 3">JCM 3307</strain>
    </source>
</reference>
<evidence type="ECO:0000256" key="1">
    <source>
        <dbReference type="SAM" id="Phobius"/>
    </source>
</evidence>
<keyword evidence="1" id="KW-1133">Transmembrane helix</keyword>
<keyword evidence="3" id="KW-1185">Reference proteome</keyword>
<evidence type="ECO:0008006" key="4">
    <source>
        <dbReference type="Google" id="ProtNLM"/>
    </source>
</evidence>
<dbReference type="EMBL" id="JBHMCA010000042">
    <property type="protein sequence ID" value="MFB9445310.1"/>
    <property type="molecule type" value="Genomic_DNA"/>
</dbReference>
<gene>
    <name evidence="2" type="ORF">ACFFTR_19725</name>
</gene>
<evidence type="ECO:0000313" key="3">
    <source>
        <dbReference type="Proteomes" id="UP001589608"/>
    </source>
</evidence>
<feature type="transmembrane region" description="Helical" evidence="1">
    <location>
        <begin position="448"/>
        <end position="472"/>
    </location>
</feature>
<sequence>MLTRTERALRHAFRTGTPLDAGGAPVRAAVVAELLLAGPPARPGRTARVDLTGARITGRLDLTGARFDAPLRLRRCTFDEPLVLDHAEIGSVNLDECELPSIDAESLRVRRWFGLRHARVAAGAWLHHIVVGGGLDLSGTTFGAEVDVQRAVVDGDAKLGHGTVYPAGVRIDGARIAGDLNLANATAHAAAADATAIRANGAVVGGGIWLHGTVAEGLVMLIGVRAEGAITLQGTVLRAAEGSALLLIEARTAMLTLRPAPDSAGAIVLRDAHVGRLVDDPATWPPACTVELAGLTYDRISRRSDDTKAWTARERLAWMARFDAAFTPGPYDQLAAALRRDGREGEARQVLRVRERRRHRAMGRLGASWGAVQDATIGFGYRPARALLWLIAVLAGGSTWFALHGPLAPVKPGESPTWDPLLYTLDLLVPLVDLGHEHAWNPVGADKAVAVLVMAAGWVLATTVVTGAGRALGR</sequence>
<feature type="transmembrane region" description="Helical" evidence="1">
    <location>
        <begin position="386"/>
        <end position="403"/>
    </location>
</feature>
<name>A0ABV5M900_9ACTN</name>
<dbReference type="RefSeq" id="WP_223103335.1">
    <property type="nucleotide sequence ID" value="NZ_CP061913.1"/>
</dbReference>
<dbReference type="Proteomes" id="UP001589608">
    <property type="component" value="Unassembled WGS sequence"/>
</dbReference>
<comment type="caution">
    <text evidence="2">The sequence shown here is derived from an EMBL/GenBank/DDBJ whole genome shotgun (WGS) entry which is preliminary data.</text>
</comment>
<accession>A0ABV5M900</accession>
<keyword evidence="1" id="KW-0472">Membrane</keyword>
<proteinExistence type="predicted"/>
<organism evidence="2 3">
    <name type="scientific">Dactylosporangium vinaceum</name>
    <dbReference type="NCBI Taxonomy" id="53362"/>
    <lineage>
        <taxon>Bacteria</taxon>
        <taxon>Bacillati</taxon>
        <taxon>Actinomycetota</taxon>
        <taxon>Actinomycetes</taxon>
        <taxon>Micromonosporales</taxon>
        <taxon>Micromonosporaceae</taxon>
        <taxon>Dactylosporangium</taxon>
    </lineage>
</organism>
<protein>
    <recommendedName>
        <fullName evidence="4">Membrane-associated oxidoreductase</fullName>
    </recommendedName>
</protein>